<keyword evidence="5" id="KW-0809">Transit peptide</keyword>
<dbReference type="InterPro" id="IPR039204">
    <property type="entry name" value="MRS2-like"/>
</dbReference>
<dbReference type="Gene3D" id="1.20.58.340">
    <property type="entry name" value="Magnesium transport protein CorA, transmembrane region"/>
    <property type="match status" value="2"/>
</dbReference>
<dbReference type="RefSeq" id="XP_029216441.1">
    <property type="nucleotide sequence ID" value="XM_029360465.1"/>
</dbReference>
<organism evidence="12 13">
    <name type="scientific">Besnoitia besnoiti</name>
    <name type="common">Apicomplexan protozoan</name>
    <dbReference type="NCBI Taxonomy" id="94643"/>
    <lineage>
        <taxon>Eukaryota</taxon>
        <taxon>Sar</taxon>
        <taxon>Alveolata</taxon>
        <taxon>Apicomplexa</taxon>
        <taxon>Conoidasida</taxon>
        <taxon>Coccidia</taxon>
        <taxon>Eucoccidiorida</taxon>
        <taxon>Eimeriorina</taxon>
        <taxon>Sarcocystidae</taxon>
        <taxon>Besnoitia</taxon>
    </lineage>
</organism>
<feature type="compositionally biased region" description="Low complexity" evidence="10">
    <location>
        <begin position="379"/>
        <end position="391"/>
    </location>
</feature>
<feature type="compositionally biased region" description="Basic and acidic residues" evidence="10">
    <location>
        <begin position="11"/>
        <end position="29"/>
    </location>
</feature>
<dbReference type="VEuPathDB" id="ToxoDB:BESB_017500"/>
<evidence type="ECO:0000256" key="8">
    <source>
        <dbReference type="ARBA" id="ARBA00023136"/>
    </source>
</evidence>
<accession>A0A2A9MAM4</accession>
<dbReference type="OrthoDB" id="10251508at2759"/>
<dbReference type="PANTHER" id="PTHR13890:SF0">
    <property type="entry name" value="MAGNESIUM TRANSPORTER MRS2 HOMOLOG, MITOCHONDRIAL"/>
    <property type="match status" value="1"/>
</dbReference>
<dbReference type="CDD" id="cd12823">
    <property type="entry name" value="Mrs2_Mfm1p-like"/>
    <property type="match status" value="1"/>
</dbReference>
<evidence type="ECO:0000313" key="13">
    <source>
        <dbReference type="Proteomes" id="UP000224006"/>
    </source>
</evidence>
<evidence type="ECO:0000256" key="4">
    <source>
        <dbReference type="ARBA" id="ARBA00022842"/>
    </source>
</evidence>
<dbReference type="AlphaFoldDB" id="A0A2A9MAM4"/>
<evidence type="ECO:0000256" key="10">
    <source>
        <dbReference type="SAM" id="MobiDB-lite"/>
    </source>
</evidence>
<keyword evidence="6 11" id="KW-1133">Transmembrane helix</keyword>
<dbReference type="Pfam" id="PF22099">
    <property type="entry name" value="MRS2-like"/>
    <property type="match status" value="2"/>
</dbReference>
<feature type="transmembrane region" description="Helical" evidence="11">
    <location>
        <begin position="945"/>
        <end position="968"/>
    </location>
</feature>
<feature type="compositionally biased region" description="Basic and acidic residues" evidence="10">
    <location>
        <begin position="66"/>
        <end position="79"/>
    </location>
</feature>
<feature type="region of interest" description="Disordered" evidence="10">
    <location>
        <begin position="1"/>
        <end position="171"/>
    </location>
</feature>
<feature type="coiled-coil region" evidence="9">
    <location>
        <begin position="861"/>
        <end position="888"/>
    </location>
</feature>
<dbReference type="Gene3D" id="2.40.128.330">
    <property type="match status" value="1"/>
</dbReference>
<feature type="region of interest" description="Disordered" evidence="10">
    <location>
        <begin position="197"/>
        <end position="226"/>
    </location>
</feature>
<evidence type="ECO:0000256" key="1">
    <source>
        <dbReference type="ARBA" id="ARBA00004141"/>
    </source>
</evidence>
<feature type="compositionally biased region" description="Polar residues" evidence="10">
    <location>
        <begin position="579"/>
        <end position="591"/>
    </location>
</feature>
<evidence type="ECO:0000256" key="5">
    <source>
        <dbReference type="ARBA" id="ARBA00022946"/>
    </source>
</evidence>
<dbReference type="GO" id="GO:0016020">
    <property type="term" value="C:membrane"/>
    <property type="evidence" value="ECO:0007669"/>
    <property type="project" value="UniProtKB-SubCell"/>
</dbReference>
<gene>
    <name evidence="12" type="ORF">BESB_017500</name>
</gene>
<protein>
    <recommendedName>
        <fullName evidence="14">CorA family Mg2+ transporter protein</fullName>
    </recommendedName>
</protein>
<reference evidence="12 13" key="1">
    <citation type="submission" date="2017-09" db="EMBL/GenBank/DDBJ databases">
        <title>Genome sequencing of Besnoitia besnoiti strain Bb-Ger1.</title>
        <authorList>
            <person name="Schares G."/>
            <person name="Venepally P."/>
            <person name="Lorenzi H.A."/>
        </authorList>
    </citation>
    <scope>NUCLEOTIDE SEQUENCE [LARGE SCALE GENOMIC DNA]</scope>
    <source>
        <strain evidence="12 13">Bb-Ger1</strain>
    </source>
</reference>
<feature type="compositionally biased region" description="Basic residues" evidence="10">
    <location>
        <begin position="148"/>
        <end position="158"/>
    </location>
</feature>
<keyword evidence="4" id="KW-0460">Magnesium</keyword>
<dbReference type="EMBL" id="NWUJ01000011">
    <property type="protein sequence ID" value="PFH32432.1"/>
    <property type="molecule type" value="Genomic_DNA"/>
</dbReference>
<feature type="compositionally biased region" description="Low complexity" evidence="10">
    <location>
        <begin position="604"/>
        <end position="619"/>
    </location>
</feature>
<feature type="compositionally biased region" description="Basic and acidic residues" evidence="10">
    <location>
        <begin position="650"/>
        <end position="678"/>
    </location>
</feature>
<keyword evidence="3 11" id="KW-0812">Transmembrane</keyword>
<evidence type="ECO:0000256" key="3">
    <source>
        <dbReference type="ARBA" id="ARBA00022692"/>
    </source>
</evidence>
<keyword evidence="9" id="KW-0175">Coiled coil</keyword>
<feature type="region of interest" description="Disordered" evidence="10">
    <location>
        <begin position="574"/>
        <end position="678"/>
    </location>
</feature>
<evidence type="ECO:0000313" key="12">
    <source>
        <dbReference type="EMBL" id="PFH32432.1"/>
    </source>
</evidence>
<name>A0A2A9MAM4_BESBE</name>
<keyword evidence="7" id="KW-0406">Ion transport</keyword>
<feature type="transmembrane region" description="Helical" evidence="11">
    <location>
        <begin position="912"/>
        <end position="933"/>
    </location>
</feature>
<sequence length="973" mass="104370">MARRRPPRAAQGEETRAKEPEEGLEELREQSQGGVSSSSSRTAPAASSTSLPSEEPRCLGAQTDYADARRETQSETREEGLEEGCGVAPDPDDAESNSVVSPCLSPTQSERFGGETDKGGEDEAAERRIKRREEKREEKRERSIRSGVPHRHGSRKSASRSSSPPSSSAVYDASPFCPLPGDFALPECRMQGASFVSPFPSSSSLLASSSLSSLPPPAGASFSLPSSPALSPCLSSSAFGPLSSAPPGASASASCELSAICAGGRVTAAPSARPLRKIYPDEVKSAPSAYVTASSASVFLPPSAPRSAATSLPVSALPSALPPYQVFAEEPQEPRAGESPHEAVAWRVPSDGARPDEPLLAAPCPWQASPSSSPPSCPPRGSSSSASPVSSREPCAAGSPPRHRPSVTSASAWFSRWRSRLSSQEPQEAILPFTRGRPSDIPLLHQSSKRLATPDGPPRVRRLRILEISGGTCRRLLLQTSELLRLVHCHNRRGAMEDAAVGALKLRDLRQVVGRCAAQRPSIEVRRNCVLVNLPYVKCLILCERVLLLPLDSESSSPVPVAFLHSAHDAGFGMRPSRAQGSTQPLSSSPMSPCASARPSVLFARPSPAGAGPPLGSGAQATAEGPRGDTSSGAVGATPGQGAGEDEAEEARGAELDCGRSRRAETDRSEDRCDDDTRYRRSGTSLARRWLAHTRELAHEDPAGCGEISRVASCGEGHGDACFTFGCDDDEKDACEQRLVSKVLSLSARRASLPEDEPFEFTALEAILVHVCDALKGELEPIAVAATTLLRFIHEQPSSTQKLRKVGDLRRRLGAVRDKTRGIDQALRELLDTEDDLCRLEVSRFWAHEKEWERPSRNAHAEDVEILLECYEQEIDALLQSIIRIDEALDDGLQLMELHLASIRNAFLKSELALDVIGVLFAGIAAFAGVFGMNIRSGWEDAQSTFWWIAAALSALSLVTVILVYIWFRRQKL</sequence>
<keyword evidence="2" id="KW-0813">Transport</keyword>
<comment type="subcellular location">
    <subcellularLocation>
        <location evidence="1">Membrane</location>
        <topology evidence="1">Multi-pass membrane protein</topology>
    </subcellularLocation>
</comment>
<proteinExistence type="predicted"/>
<feature type="compositionally biased region" description="Low complexity" evidence="10">
    <location>
        <begin position="159"/>
        <end position="169"/>
    </location>
</feature>
<dbReference type="Proteomes" id="UP000224006">
    <property type="component" value="Chromosome X"/>
</dbReference>
<feature type="compositionally biased region" description="Low complexity" evidence="10">
    <location>
        <begin position="36"/>
        <end position="53"/>
    </location>
</feature>
<evidence type="ECO:0000256" key="11">
    <source>
        <dbReference type="SAM" id="Phobius"/>
    </source>
</evidence>
<keyword evidence="8 11" id="KW-0472">Membrane</keyword>
<evidence type="ECO:0000256" key="9">
    <source>
        <dbReference type="SAM" id="Coils"/>
    </source>
</evidence>
<feature type="compositionally biased region" description="Basic and acidic residues" evidence="10">
    <location>
        <begin position="112"/>
        <end position="144"/>
    </location>
</feature>
<evidence type="ECO:0000256" key="7">
    <source>
        <dbReference type="ARBA" id="ARBA00023065"/>
    </source>
</evidence>
<dbReference type="GeneID" id="40306811"/>
<dbReference type="KEGG" id="bbes:BESB_017500"/>
<feature type="compositionally biased region" description="Polar residues" evidence="10">
    <location>
        <begin position="96"/>
        <end position="110"/>
    </location>
</feature>
<evidence type="ECO:0000256" key="2">
    <source>
        <dbReference type="ARBA" id="ARBA00022448"/>
    </source>
</evidence>
<feature type="compositionally biased region" description="Low complexity" evidence="10">
    <location>
        <begin position="361"/>
        <end position="371"/>
    </location>
</feature>
<evidence type="ECO:0008006" key="14">
    <source>
        <dbReference type="Google" id="ProtNLM"/>
    </source>
</evidence>
<keyword evidence="13" id="KW-1185">Reference proteome</keyword>
<dbReference type="PANTHER" id="PTHR13890">
    <property type="entry name" value="RNA SPLICING PROTEIN MRS2, MITOCHONDRIAL"/>
    <property type="match status" value="1"/>
</dbReference>
<feature type="region of interest" description="Disordered" evidence="10">
    <location>
        <begin position="349"/>
        <end position="409"/>
    </location>
</feature>
<dbReference type="GO" id="GO:0015095">
    <property type="term" value="F:magnesium ion transmembrane transporter activity"/>
    <property type="evidence" value="ECO:0007669"/>
    <property type="project" value="TreeGrafter"/>
</dbReference>
<evidence type="ECO:0000256" key="6">
    <source>
        <dbReference type="ARBA" id="ARBA00022989"/>
    </source>
</evidence>
<comment type="caution">
    <text evidence="12">The sequence shown here is derived from an EMBL/GenBank/DDBJ whole genome shotgun (WGS) entry which is preliminary data.</text>
</comment>